<evidence type="ECO:0000313" key="3">
    <source>
        <dbReference type="Proteomes" id="UP001596540"/>
    </source>
</evidence>
<dbReference type="Proteomes" id="UP001596540">
    <property type="component" value="Unassembled WGS sequence"/>
</dbReference>
<sequence>MTPGGGGGASWRDVPERHGPWQTCYERYGRWDENGIWTDPLAAIQVREDAIGNVEWILG</sequence>
<organism evidence="2 3">
    <name type="scientific">Marinactinospora rubrisoli</name>
    <dbReference type="NCBI Taxonomy" id="2715399"/>
    <lineage>
        <taxon>Bacteria</taxon>
        <taxon>Bacillati</taxon>
        <taxon>Actinomycetota</taxon>
        <taxon>Actinomycetes</taxon>
        <taxon>Streptosporangiales</taxon>
        <taxon>Nocardiopsidaceae</taxon>
        <taxon>Marinactinospora</taxon>
    </lineage>
</organism>
<protein>
    <submittedName>
        <fullName evidence="2">Transposase</fullName>
    </submittedName>
</protein>
<evidence type="ECO:0000313" key="2">
    <source>
        <dbReference type="EMBL" id="MFC7328652.1"/>
    </source>
</evidence>
<dbReference type="InterPro" id="IPR025161">
    <property type="entry name" value="IS402-like_dom"/>
</dbReference>
<keyword evidence="3" id="KW-1185">Reference proteome</keyword>
<feature type="domain" description="Insertion element IS402-like" evidence="1">
    <location>
        <begin position="8"/>
        <end position="38"/>
    </location>
</feature>
<dbReference type="Pfam" id="PF13340">
    <property type="entry name" value="DUF4096"/>
    <property type="match status" value="1"/>
</dbReference>
<name>A0ABW2KHM9_9ACTN</name>
<proteinExistence type="predicted"/>
<dbReference type="EMBL" id="JBHTBH010000005">
    <property type="protein sequence ID" value="MFC7328652.1"/>
    <property type="molecule type" value="Genomic_DNA"/>
</dbReference>
<gene>
    <name evidence="2" type="ORF">ACFQRF_12950</name>
</gene>
<dbReference type="PANTHER" id="PTHR46637:SF1">
    <property type="entry name" value="BLL5188 PROTEIN"/>
    <property type="match status" value="1"/>
</dbReference>
<dbReference type="InterPro" id="IPR052909">
    <property type="entry name" value="Transposase_6_like"/>
</dbReference>
<dbReference type="PANTHER" id="PTHR46637">
    <property type="entry name" value="TIS1421-TRANSPOSASE PROTEIN A"/>
    <property type="match status" value="1"/>
</dbReference>
<reference evidence="3" key="1">
    <citation type="journal article" date="2019" name="Int. J. Syst. Evol. Microbiol.">
        <title>The Global Catalogue of Microorganisms (GCM) 10K type strain sequencing project: providing services to taxonomists for standard genome sequencing and annotation.</title>
        <authorList>
            <consortium name="The Broad Institute Genomics Platform"/>
            <consortium name="The Broad Institute Genome Sequencing Center for Infectious Disease"/>
            <person name="Wu L."/>
            <person name="Ma J."/>
        </authorList>
    </citation>
    <scope>NUCLEOTIDE SEQUENCE [LARGE SCALE GENOMIC DNA]</scope>
    <source>
        <strain evidence="3">CGMCC 4.7382</strain>
    </source>
</reference>
<dbReference type="RefSeq" id="WP_379871300.1">
    <property type="nucleotide sequence ID" value="NZ_JBHTBH010000005.1"/>
</dbReference>
<comment type="caution">
    <text evidence="2">The sequence shown here is derived from an EMBL/GenBank/DDBJ whole genome shotgun (WGS) entry which is preliminary data.</text>
</comment>
<evidence type="ECO:0000259" key="1">
    <source>
        <dbReference type="Pfam" id="PF13340"/>
    </source>
</evidence>
<accession>A0ABW2KHM9</accession>